<keyword evidence="3" id="KW-0732">Signal</keyword>
<organism evidence="4 5">
    <name type="scientific">Folsomia candida</name>
    <name type="common">Springtail</name>
    <dbReference type="NCBI Taxonomy" id="158441"/>
    <lineage>
        <taxon>Eukaryota</taxon>
        <taxon>Metazoa</taxon>
        <taxon>Ecdysozoa</taxon>
        <taxon>Arthropoda</taxon>
        <taxon>Hexapoda</taxon>
        <taxon>Collembola</taxon>
        <taxon>Entomobryomorpha</taxon>
        <taxon>Isotomoidea</taxon>
        <taxon>Isotomidae</taxon>
        <taxon>Proisotominae</taxon>
        <taxon>Folsomia</taxon>
    </lineage>
</organism>
<evidence type="ECO:0000313" key="4">
    <source>
        <dbReference type="EMBL" id="OXA43572.1"/>
    </source>
</evidence>
<dbReference type="OMA" id="AKESHEV"/>
<name>A0A226DDG0_FOLCA</name>
<feature type="compositionally biased region" description="Low complexity" evidence="1">
    <location>
        <begin position="459"/>
        <end position="468"/>
    </location>
</feature>
<dbReference type="EMBL" id="LNIX01000021">
    <property type="protein sequence ID" value="OXA43572.1"/>
    <property type="molecule type" value="Genomic_DNA"/>
</dbReference>
<accession>A0A226DDG0</accession>
<evidence type="ECO:0000313" key="5">
    <source>
        <dbReference type="Proteomes" id="UP000198287"/>
    </source>
</evidence>
<dbReference type="AlphaFoldDB" id="A0A226DDG0"/>
<protein>
    <submittedName>
        <fullName evidence="4">Uncharacterized protein</fullName>
    </submittedName>
</protein>
<feature type="compositionally biased region" description="Basic residues" evidence="1">
    <location>
        <begin position="428"/>
        <end position="439"/>
    </location>
</feature>
<reference evidence="4 5" key="1">
    <citation type="submission" date="2015-12" db="EMBL/GenBank/DDBJ databases">
        <title>The genome of Folsomia candida.</title>
        <authorList>
            <person name="Faddeeva A."/>
            <person name="Derks M.F."/>
            <person name="Anvar Y."/>
            <person name="Smit S."/>
            <person name="Van Straalen N."/>
            <person name="Roelofs D."/>
        </authorList>
    </citation>
    <scope>NUCLEOTIDE SEQUENCE [LARGE SCALE GENOMIC DNA]</scope>
    <source>
        <strain evidence="4 5">VU population</strain>
        <tissue evidence="4">Whole body</tissue>
    </source>
</reference>
<feature type="signal peptide" evidence="3">
    <location>
        <begin position="1"/>
        <end position="24"/>
    </location>
</feature>
<keyword evidence="2" id="KW-0812">Transmembrane</keyword>
<gene>
    <name evidence="4" type="ORF">Fcan01_21515</name>
</gene>
<feature type="chain" id="PRO_5013076081" evidence="3">
    <location>
        <begin position="25"/>
        <end position="659"/>
    </location>
</feature>
<feature type="compositionally biased region" description="Basic residues" evidence="1">
    <location>
        <begin position="331"/>
        <end position="349"/>
    </location>
</feature>
<evidence type="ECO:0000256" key="1">
    <source>
        <dbReference type="SAM" id="MobiDB-lite"/>
    </source>
</evidence>
<proteinExistence type="predicted"/>
<keyword evidence="2" id="KW-1133">Transmembrane helix</keyword>
<evidence type="ECO:0000256" key="3">
    <source>
        <dbReference type="SAM" id="SignalP"/>
    </source>
</evidence>
<feature type="region of interest" description="Disordered" evidence="1">
    <location>
        <begin position="218"/>
        <end position="659"/>
    </location>
</feature>
<sequence>MYLAIRLTLILSCLILIAVKDAFAVVRDCESYQKQGDQTFCNRLQENTDKKNEYSLLNAIGALKISNYSFPLVTDFWDTLIGFDEPLYPIPLGPSIYFCLCIAIVFCYFVSKAIHAYFESTKKKMILHPETAKLPMLPLYWLQQSKREQSLKREVRNTWAWLAKKFMLSPSDPLLDGIDEALSNTTWDDFQVPRDTWSLLNIVMALNDLYVDVQPDGDKKSLKVMHGTATRGSRKHRRSPFSHLPRDFIPSDLEIEDDEETGKEQPAEETPIVTPIDLPKQDEDKAIEETHAEPSVLPQEDKPPEGDGDIQPQEATYTPDQVPPTVEPDKKKKHKKKGKRRHSKGRKAPKNREESEENVENTASAPEMDNNGSKSKKHKKRRKAKNEKQDEPKEEEDAQPKKHESAPITVTDRIPVETVAPAENTARDHKRHKKSKKRAKSEDIIPPKEEKLDEPPPKQASSEPPQSESEPKKGSKKKARRRSSVPQTDLEQRNPVNPPAPEPLQKPSKPRPSGQGMLTTIKKKLSNFQPTYSAPRKSLGQAKGENPKRTSQEQPPPSLKPLGKRASVLPKLERPRSPPSKEPPAKKIANTEVLKSPEDKGPDFRNAQQDSKLPENIPQQHEEKHQVEPGTGEIFLHINMPKKRYHYHGKDRKHRRKRH</sequence>
<feature type="transmembrane region" description="Helical" evidence="2">
    <location>
        <begin position="95"/>
        <end position="118"/>
    </location>
</feature>
<feature type="compositionally biased region" description="Basic and acidic residues" evidence="1">
    <location>
        <begin position="279"/>
        <end position="292"/>
    </location>
</feature>
<keyword evidence="5" id="KW-1185">Reference proteome</keyword>
<comment type="caution">
    <text evidence="4">The sequence shown here is derived from an EMBL/GenBank/DDBJ whole genome shotgun (WGS) entry which is preliminary data.</text>
</comment>
<dbReference type="Proteomes" id="UP000198287">
    <property type="component" value="Unassembled WGS sequence"/>
</dbReference>
<feature type="compositionally biased region" description="Basic residues" evidence="1">
    <location>
        <begin position="374"/>
        <end position="385"/>
    </location>
</feature>
<feature type="compositionally biased region" description="Basic residues" evidence="1">
    <location>
        <begin position="640"/>
        <end position="659"/>
    </location>
</feature>
<feature type="compositionally biased region" description="Basic and acidic residues" evidence="1">
    <location>
        <begin position="440"/>
        <end position="456"/>
    </location>
</feature>
<evidence type="ECO:0000256" key="2">
    <source>
        <dbReference type="SAM" id="Phobius"/>
    </source>
</evidence>
<keyword evidence="2" id="KW-0472">Membrane</keyword>
<feature type="compositionally biased region" description="Basic residues" evidence="1">
    <location>
        <begin position="474"/>
        <end position="483"/>
    </location>
</feature>